<dbReference type="NCBIfam" id="TIGR00684">
    <property type="entry name" value="narJ"/>
    <property type="match status" value="1"/>
</dbReference>
<dbReference type="SUPFAM" id="SSF89155">
    <property type="entry name" value="TorD-like"/>
    <property type="match status" value="1"/>
</dbReference>
<dbReference type="InterPro" id="IPR036411">
    <property type="entry name" value="TorD-like_sf"/>
</dbReference>
<organism evidence="2 3">
    <name type="scientific">Oceanobacillus halophilus</name>
    <dbReference type="NCBI Taxonomy" id="930130"/>
    <lineage>
        <taxon>Bacteria</taxon>
        <taxon>Bacillati</taxon>
        <taxon>Bacillota</taxon>
        <taxon>Bacilli</taxon>
        <taxon>Bacillales</taxon>
        <taxon>Bacillaceae</taxon>
        <taxon>Oceanobacillus</taxon>
    </lineage>
</organism>
<dbReference type="InterPro" id="IPR003765">
    <property type="entry name" value="NO3_reductase_chaperone_NarJ"/>
</dbReference>
<dbReference type="GO" id="GO:0016530">
    <property type="term" value="F:metallochaperone activity"/>
    <property type="evidence" value="ECO:0007669"/>
    <property type="project" value="TreeGrafter"/>
</dbReference>
<dbReference type="RefSeq" id="WP_121205413.1">
    <property type="nucleotide sequence ID" value="NZ_RBZP01000016.1"/>
</dbReference>
<dbReference type="GO" id="GO:0051082">
    <property type="term" value="F:unfolded protein binding"/>
    <property type="evidence" value="ECO:0007669"/>
    <property type="project" value="InterPro"/>
</dbReference>
<dbReference type="PANTHER" id="PTHR43680">
    <property type="entry name" value="NITRATE REDUCTASE MOLYBDENUM COFACTOR ASSEMBLY CHAPERONE"/>
    <property type="match status" value="1"/>
</dbReference>
<dbReference type="Pfam" id="PF02613">
    <property type="entry name" value="Nitrate_red_del"/>
    <property type="match status" value="1"/>
</dbReference>
<dbReference type="PANTHER" id="PTHR43680:SF2">
    <property type="entry name" value="NITRATE REDUCTASE MOLYBDENUM COFACTOR ASSEMBLY CHAPERONE NARJ"/>
    <property type="match status" value="1"/>
</dbReference>
<reference evidence="2 3" key="1">
    <citation type="journal article" date="2016" name="Int. J. Syst. Evol. Microbiol.">
        <title>Oceanobacillus halophilus sp. nov., a novel moderately halophilic bacterium from a hypersaline lake.</title>
        <authorList>
            <person name="Amoozegar M.A."/>
            <person name="Bagheri M."/>
            <person name="Makhdoumi A."/>
            <person name="Nikou M.M."/>
            <person name="Fazeli S.A.S."/>
            <person name="Schumann P."/>
            <person name="Sproer C."/>
            <person name="Sanchez-Porro C."/>
            <person name="Ventosa A."/>
        </authorList>
    </citation>
    <scope>NUCLEOTIDE SEQUENCE [LARGE SCALE GENOMIC DNA]</scope>
    <source>
        <strain evidence="2 3">DSM 23996</strain>
    </source>
</reference>
<comment type="caution">
    <text evidence="2">The sequence shown here is derived from an EMBL/GenBank/DDBJ whole genome shotgun (WGS) entry which is preliminary data.</text>
</comment>
<evidence type="ECO:0000313" key="3">
    <source>
        <dbReference type="Proteomes" id="UP000269301"/>
    </source>
</evidence>
<dbReference type="Proteomes" id="UP000269301">
    <property type="component" value="Unassembled WGS sequence"/>
</dbReference>
<dbReference type="AlphaFoldDB" id="A0A494ZWK4"/>
<accession>A0A494ZWK4</accession>
<sequence length="200" mass="23229">MNQEKRVILMMASRLLGYPKENFKSLKADFDELIEEMIKDKKLKSELKNSYVPLYPLSTTELQELYVETFDLKSKVGLYLTAHELGDSNRRGAALIRLQRVINQLGFERIGEELVDYIPMLLEFLVVTPRTPDVERLERRIAAAISYMVEHIDQGNPYRGILSILVQHVFPTPTTEERKQLEAGREEADLEELPYPILYQ</sequence>
<dbReference type="InterPro" id="IPR020945">
    <property type="entry name" value="DMSO/NO3_reduct_chaperone"/>
</dbReference>
<keyword evidence="1" id="KW-0534">Nitrate assimilation</keyword>
<dbReference type="EMBL" id="RBZP01000016">
    <property type="protein sequence ID" value="RKQ30747.1"/>
    <property type="molecule type" value="Genomic_DNA"/>
</dbReference>
<evidence type="ECO:0000256" key="1">
    <source>
        <dbReference type="ARBA" id="ARBA00023063"/>
    </source>
</evidence>
<dbReference type="GO" id="GO:0051131">
    <property type="term" value="P:chaperone-mediated protein complex assembly"/>
    <property type="evidence" value="ECO:0007669"/>
    <property type="project" value="InterPro"/>
</dbReference>
<dbReference type="GO" id="GO:0042128">
    <property type="term" value="P:nitrate assimilation"/>
    <property type="evidence" value="ECO:0007669"/>
    <property type="project" value="UniProtKB-KW"/>
</dbReference>
<proteinExistence type="predicted"/>
<name>A0A494ZWK4_9BACI</name>
<gene>
    <name evidence="2" type="primary">narJ</name>
    <name evidence="2" type="ORF">D8M06_15125</name>
</gene>
<evidence type="ECO:0000313" key="2">
    <source>
        <dbReference type="EMBL" id="RKQ30747.1"/>
    </source>
</evidence>
<keyword evidence="3" id="KW-1185">Reference proteome</keyword>
<dbReference type="OrthoDB" id="5296272at2"/>
<protein>
    <submittedName>
        <fullName evidence="2">Nitrate reductase molybdenum cofactor assembly chaperone</fullName>
    </submittedName>
</protein>